<protein>
    <submittedName>
        <fullName evidence="1">Uncharacterized protein</fullName>
    </submittedName>
</protein>
<sequence>MRFIFPFAEIEKNSRIVLYGASEMGYDFYRQIVTTGYCTIALWVDRQYEWWQHLDLPVSKPDDILNANYDKIILTAEKQSVAQSMRDDLSALGVDSERILWKSDYLIKGNIARKFDIKTQVLDSQRAIETSPREFVDENNLDIVIRVIYARSVLAGDNDLTHKELYKKLITKQTELVEATDRMLVGYFSEYDTKRGWDQFDMSFRELIDSIRNKGFQKEYFIPLDNKKHLLNGRHRIAAAMALGVSIWTVTYPFSTGAVKYDVEWLKTNDFSGDEIRMVLAALEELKKAS</sequence>
<dbReference type="AlphaFoldDB" id="A0A317G747"/>
<dbReference type="EMBL" id="NXNG01000001">
    <property type="protein sequence ID" value="PWT29259.1"/>
    <property type="molecule type" value="Genomic_DNA"/>
</dbReference>
<organism evidence="1 2">
    <name type="scientific">Butyrivibrio fibrisolvens</name>
    <dbReference type="NCBI Taxonomy" id="831"/>
    <lineage>
        <taxon>Bacteria</taxon>
        <taxon>Bacillati</taxon>
        <taxon>Bacillota</taxon>
        <taxon>Clostridia</taxon>
        <taxon>Lachnospirales</taxon>
        <taxon>Lachnospiraceae</taxon>
        <taxon>Butyrivibrio</taxon>
    </lineage>
</organism>
<evidence type="ECO:0000313" key="1">
    <source>
        <dbReference type="EMBL" id="PWT29259.1"/>
    </source>
</evidence>
<evidence type="ECO:0000313" key="2">
    <source>
        <dbReference type="Proteomes" id="UP000245488"/>
    </source>
</evidence>
<gene>
    <name evidence="1" type="ORF">CPT75_20225</name>
</gene>
<dbReference type="Gene3D" id="3.40.50.720">
    <property type="entry name" value="NAD(P)-binding Rossmann-like Domain"/>
    <property type="match status" value="1"/>
</dbReference>
<keyword evidence="2" id="KW-1185">Reference proteome</keyword>
<comment type="caution">
    <text evidence="1">The sequence shown here is derived from an EMBL/GenBank/DDBJ whole genome shotgun (WGS) entry which is preliminary data.</text>
</comment>
<dbReference type="Proteomes" id="UP000245488">
    <property type="component" value="Chromosome"/>
</dbReference>
<reference evidence="1 2" key="1">
    <citation type="submission" date="2017-09" db="EMBL/GenBank/DDBJ databases">
        <title>High-quality draft genome sequence of Butyrivibrio fibrisolvens INBov1, isolated from cow rumen.</title>
        <authorList>
            <person name="Rodriguez Hernaez J."/>
            <person name="Rivarola M."/>
            <person name="Paniego N."/>
            <person name="Cravero S."/>
            <person name="Ceron Cucchi M."/>
            <person name="Martinez M.C."/>
        </authorList>
    </citation>
    <scope>NUCLEOTIDE SEQUENCE [LARGE SCALE GENOMIC DNA]</scope>
    <source>
        <strain evidence="1 2">INBov1</strain>
    </source>
</reference>
<name>A0A317G747_BUTFI</name>
<accession>A0A317G747</accession>
<dbReference type="RefSeq" id="WP_110074196.1">
    <property type="nucleotide sequence ID" value="NZ_CM009896.1"/>
</dbReference>
<proteinExistence type="predicted"/>